<comment type="similarity">
    <text evidence="8 9">Belongs to the autoinducer synthase family.</text>
</comment>
<dbReference type="PANTHER" id="PTHR39322:SF1">
    <property type="entry name" value="ISOVALERYL-HOMOSERINE LACTONE SYNTHASE"/>
    <property type="match status" value="1"/>
</dbReference>
<sequence>MIEVTVARADSPLLRAGLLDGVYQLRCRVFRQRLGWEVQVRAGRERDHFDELRPLWVVAHDLSRRSVHGCCRLLPSQGPNMLRDVFPSLLDGAPIPAGERLWEVSRFAVDSTTGNSPGFGFGQVPIEMLRSLFGYAAAEGVEALIGVTSAGFARLLRGLGLRFDVLGRPRRIGDVLSLAFHLPIDRQALDAVAAEPSAWLPRRAA</sequence>
<dbReference type="InterPro" id="IPR018311">
    <property type="entry name" value="Autoind_synth_CS"/>
</dbReference>
<dbReference type="Proteomes" id="UP000613768">
    <property type="component" value="Unassembled WGS sequence"/>
</dbReference>
<evidence type="ECO:0000256" key="2">
    <source>
        <dbReference type="ARBA" id="ARBA00018768"/>
    </source>
</evidence>
<evidence type="ECO:0000256" key="9">
    <source>
        <dbReference type="RuleBase" id="RU361135"/>
    </source>
</evidence>
<proteinExistence type="inferred from homology"/>
<dbReference type="PROSITE" id="PS00949">
    <property type="entry name" value="AUTOINDUCER_SYNTH_1"/>
    <property type="match status" value="1"/>
</dbReference>
<gene>
    <name evidence="10" type="ORF">IFO71_13110</name>
</gene>
<keyword evidence="3 8" id="KW-0673">Quorum sensing</keyword>
<comment type="caution">
    <text evidence="10">The sequence shown here is derived from an EMBL/GenBank/DDBJ whole genome shotgun (WGS) entry which is preliminary data.</text>
</comment>
<dbReference type="PROSITE" id="PS51187">
    <property type="entry name" value="AUTOINDUCER_SYNTH_2"/>
    <property type="match status" value="1"/>
</dbReference>
<dbReference type="PANTHER" id="PTHR39322">
    <property type="entry name" value="ACYL-HOMOSERINE-LACTONE SYNTHASE"/>
    <property type="match status" value="1"/>
</dbReference>
<evidence type="ECO:0000256" key="3">
    <source>
        <dbReference type="ARBA" id="ARBA00022654"/>
    </source>
</evidence>
<keyword evidence="4 9" id="KW-0808">Transferase</keyword>
<organism evidence="10 11">
    <name type="scientific">Pseudomarimonas arenosa</name>
    <dbReference type="NCBI Taxonomy" id="2774145"/>
    <lineage>
        <taxon>Bacteria</taxon>
        <taxon>Pseudomonadati</taxon>
        <taxon>Pseudomonadota</taxon>
        <taxon>Gammaproteobacteria</taxon>
        <taxon>Lysobacterales</taxon>
        <taxon>Lysobacteraceae</taxon>
        <taxon>Pseudomarimonas</taxon>
    </lineage>
</organism>
<dbReference type="Pfam" id="PF00765">
    <property type="entry name" value="Autoind_synth"/>
    <property type="match status" value="1"/>
</dbReference>
<dbReference type="Gene3D" id="3.40.630.30">
    <property type="match status" value="1"/>
</dbReference>
<evidence type="ECO:0000313" key="10">
    <source>
        <dbReference type="EMBL" id="MBD8526676.1"/>
    </source>
</evidence>
<comment type="catalytic activity">
    <reaction evidence="7 9">
        <text>a fatty acyl-[ACP] + S-adenosyl-L-methionine = an N-acyl-L-homoserine lactone + S-methyl-5'-thioadenosine + holo-[ACP] + H(+)</text>
        <dbReference type="Rhea" id="RHEA:10096"/>
        <dbReference type="Rhea" id="RHEA-COMP:9685"/>
        <dbReference type="Rhea" id="RHEA-COMP:14125"/>
        <dbReference type="ChEBI" id="CHEBI:15378"/>
        <dbReference type="ChEBI" id="CHEBI:17509"/>
        <dbReference type="ChEBI" id="CHEBI:55474"/>
        <dbReference type="ChEBI" id="CHEBI:59789"/>
        <dbReference type="ChEBI" id="CHEBI:64479"/>
        <dbReference type="ChEBI" id="CHEBI:138651"/>
        <dbReference type="EC" id="2.3.1.184"/>
    </reaction>
</comment>
<evidence type="ECO:0000256" key="7">
    <source>
        <dbReference type="ARBA" id="ARBA00048576"/>
    </source>
</evidence>
<evidence type="ECO:0000256" key="1">
    <source>
        <dbReference type="ARBA" id="ARBA00012340"/>
    </source>
</evidence>
<evidence type="ECO:0000256" key="6">
    <source>
        <dbReference type="ARBA" id="ARBA00022929"/>
    </source>
</evidence>
<dbReference type="GO" id="GO:0009372">
    <property type="term" value="P:quorum sensing"/>
    <property type="evidence" value="ECO:0007669"/>
    <property type="project" value="UniProtKB-UniRule"/>
</dbReference>
<dbReference type="RefSeq" id="WP_192030098.1">
    <property type="nucleotide sequence ID" value="NZ_JACYTR010000028.1"/>
</dbReference>
<dbReference type="EMBL" id="JACYTR010000028">
    <property type="protein sequence ID" value="MBD8526676.1"/>
    <property type="molecule type" value="Genomic_DNA"/>
</dbReference>
<dbReference type="AlphaFoldDB" id="A0AAW3ZQW8"/>
<accession>A0AAW3ZQW8</accession>
<evidence type="ECO:0000256" key="4">
    <source>
        <dbReference type="ARBA" id="ARBA00022679"/>
    </source>
</evidence>
<protein>
    <recommendedName>
        <fullName evidence="2 9">Acyl-homoserine-lactone synthase</fullName>
        <ecNumber evidence="1 9">2.3.1.184</ecNumber>
    </recommendedName>
    <alternativeName>
        <fullName evidence="9">Autoinducer synthesis protein</fullName>
    </alternativeName>
</protein>
<dbReference type="SUPFAM" id="SSF55729">
    <property type="entry name" value="Acyl-CoA N-acyltransferases (Nat)"/>
    <property type="match status" value="1"/>
</dbReference>
<evidence type="ECO:0000256" key="8">
    <source>
        <dbReference type="PROSITE-ProRule" id="PRU00533"/>
    </source>
</evidence>
<name>A0AAW3ZQW8_9GAMM</name>
<evidence type="ECO:0000313" key="11">
    <source>
        <dbReference type="Proteomes" id="UP000613768"/>
    </source>
</evidence>
<dbReference type="GO" id="GO:0007165">
    <property type="term" value="P:signal transduction"/>
    <property type="evidence" value="ECO:0007669"/>
    <property type="project" value="TreeGrafter"/>
</dbReference>
<keyword evidence="11" id="KW-1185">Reference proteome</keyword>
<dbReference type="InterPro" id="IPR001690">
    <property type="entry name" value="Autoind_synthase"/>
</dbReference>
<reference evidence="10 11" key="1">
    <citation type="submission" date="2020-09" db="EMBL/GenBank/DDBJ databases">
        <title>Pseudoxanthomonas sp. CAU 1598 isolated from sand of Yaerae Beach.</title>
        <authorList>
            <person name="Kim W."/>
        </authorList>
    </citation>
    <scope>NUCLEOTIDE SEQUENCE [LARGE SCALE GENOMIC DNA]</scope>
    <source>
        <strain evidence="10 11">CAU 1598</strain>
    </source>
</reference>
<keyword evidence="5 9" id="KW-0949">S-adenosyl-L-methionine</keyword>
<dbReference type="GO" id="GO:0061579">
    <property type="term" value="F:N-acyl homoserine lactone synthase activity"/>
    <property type="evidence" value="ECO:0007669"/>
    <property type="project" value="UniProtKB-UniRule"/>
</dbReference>
<dbReference type="PRINTS" id="PR01549">
    <property type="entry name" value="AUTOINDCRSYN"/>
</dbReference>
<dbReference type="EC" id="2.3.1.184" evidence="1 9"/>
<dbReference type="InterPro" id="IPR016181">
    <property type="entry name" value="Acyl_CoA_acyltransferase"/>
</dbReference>
<keyword evidence="6 8" id="KW-0071">Autoinducer synthesis</keyword>
<evidence type="ECO:0000256" key="5">
    <source>
        <dbReference type="ARBA" id="ARBA00022691"/>
    </source>
</evidence>